<evidence type="ECO:0000313" key="1">
    <source>
        <dbReference type="EMBL" id="KAI9897379.1"/>
    </source>
</evidence>
<sequence>MSTGTYQDGKQYDVVFAGGGTAACIAAGRIASANPDLSVLIIEGGKNNLNDPTITNPALFLSHLAPDSQTALFYKGNKEKALNDREAIVPSGGVLGGGSSINFMMYTRAQGRDFDSFKTEGWDAKSIMPIANKLETYHPNNPSIDQSVHGHDGPIHVTYGDYMPQGPLDDFLTAGESIGWSEIADLQDWKSCGGFSRWAKYISPDGKRQDTAHRYVHPVMASQKCPNLHLLVESKVKRVVFEGKRATGVEFEPTNTFQPAVGLSKRLPGTVKAKKLVVVSCGALGSPSVLERSGIGRADLLKGLDIPVVADLPGVGENYQDHHLVLYPYKSNLKPEESLDDLLSGRLSFETAAKEKNPILGWNGIDVSSKLRPTEAEIDEMGPDFRKLWDRDFKDEPDKPLMLVAAVSAFLGDHSILNEDKDGVSQYVTVGTYTAYPYSRGDIHIVSQDAQTPASFNTGFLSHPADLTKKVWAYKKQRELYRRTNAYAGELAIGHPQFPPGSKAALCDKHPVPGGYKTLEDRKNLPFLQYDEKDDAAIEEFVRNNLNTTWHSLGTCKMAPKEKGGVVDKDLNVHGLEGIKVADMSICPENVGANTNNTALIVGEKAAEIIAKDLGLQTNRPARQSML</sequence>
<dbReference type="Proteomes" id="UP001163324">
    <property type="component" value="Chromosome 7"/>
</dbReference>
<comment type="caution">
    <text evidence="1">The sequence shown here is derived from an EMBL/GenBank/DDBJ whole genome shotgun (WGS) entry which is preliminary data.</text>
</comment>
<organism evidence="1 2">
    <name type="scientific">Trichothecium roseum</name>
    <dbReference type="NCBI Taxonomy" id="47278"/>
    <lineage>
        <taxon>Eukaryota</taxon>
        <taxon>Fungi</taxon>
        <taxon>Dikarya</taxon>
        <taxon>Ascomycota</taxon>
        <taxon>Pezizomycotina</taxon>
        <taxon>Sordariomycetes</taxon>
        <taxon>Hypocreomycetidae</taxon>
        <taxon>Hypocreales</taxon>
        <taxon>Hypocreales incertae sedis</taxon>
        <taxon>Trichothecium</taxon>
    </lineage>
</organism>
<proteinExistence type="predicted"/>
<name>A0ACC0UTB6_9HYPO</name>
<evidence type="ECO:0000313" key="2">
    <source>
        <dbReference type="Proteomes" id="UP001163324"/>
    </source>
</evidence>
<protein>
    <submittedName>
        <fullName evidence="1">Uncharacterized protein</fullName>
    </submittedName>
</protein>
<reference evidence="1" key="1">
    <citation type="submission" date="2022-10" db="EMBL/GenBank/DDBJ databases">
        <title>Complete Genome of Trichothecium roseum strain YXFP-22015, a Plant Pathogen Isolated from Citrus.</title>
        <authorList>
            <person name="Wang Y."/>
            <person name="Zhu L."/>
        </authorList>
    </citation>
    <scope>NUCLEOTIDE SEQUENCE</scope>
    <source>
        <strain evidence="1">YXFP-22015</strain>
    </source>
</reference>
<accession>A0ACC0UTB6</accession>
<dbReference type="EMBL" id="CM047946">
    <property type="protein sequence ID" value="KAI9897379.1"/>
    <property type="molecule type" value="Genomic_DNA"/>
</dbReference>
<gene>
    <name evidence="1" type="ORF">N3K66_007235</name>
</gene>
<keyword evidence="2" id="KW-1185">Reference proteome</keyword>